<dbReference type="SUPFAM" id="SSF51045">
    <property type="entry name" value="WW domain"/>
    <property type="match status" value="2"/>
</dbReference>
<dbReference type="GO" id="GO:0016477">
    <property type="term" value="P:cell migration"/>
    <property type="evidence" value="ECO:0007669"/>
    <property type="project" value="TreeGrafter"/>
</dbReference>
<dbReference type="Pfam" id="PF25802">
    <property type="entry name" value="WWC1"/>
    <property type="match status" value="1"/>
</dbReference>
<dbReference type="PANTHER" id="PTHR14791:SF22">
    <property type="entry name" value="PROTEIN KIBRA"/>
    <property type="match status" value="1"/>
</dbReference>
<dbReference type="CDD" id="cd08680">
    <property type="entry name" value="C2_Kibra"/>
    <property type="match status" value="1"/>
</dbReference>
<proteinExistence type="predicted"/>
<sequence>MPRKELPLPEGWEEARDFDGKVYYIDHINQCTSWIDPRDRQTKPLTFADCIGDELPVGWEEAYDPVVGAYYVDHNTKSTQLEDPRAQWQREQEAMLREYLAVASDALSAQKEIYQVKEQRLRLAQQEYRQLNDAWRDKSTSQTSLNSRSSSSSKYDPDILKAEIATAKSRVNKLKRDLACMKQELQYKEQGFKTLREIDQKVSNSPYGYKLQEAQAILSEVRSIRDAISSGEKEKQELMQKLAVLKDSFQLDSGSQQELWGSSPSLANSELSIPRLYSDAGSQTDISAEFMTTNNKLAEKVRLSLKYEEAKRRIATIEVQIAKLDSEAWPGLLDPERDRLILINEKEELLKELQYVSPRQRLEPNDAEKLESERKRLERDLQAARDNQSKALTERLRLHCKRNKLVRELEEMVRLATSLHTQLKSLSASTLSCSSGSSRGSLTSSRGSLATTSSLGSTSSLSFTDIYLEQPELADPDFQNKLDSLLQDGGQGGYRPSSSITTIHEHEVVTGCGGKDSKRAEGKTVGVGGDVGGAGGGGVGVESGSSRIQALRLSETPRSMSSLSPRSSLSSLSPPCSPLVTDTSFLSETFTGQTGPDGLGLDLELHSRLAELELSLGCQGQQQEQHCGPGGLEEKQNLNTTLNEEVKDSAPQLRGMGAGPKKIGVTSAVSDESVAGDSGVYEPSERRPGLPADLLPDSYEERLALGCSQVQLSFRYESRDQRFTIYVMQLSNCSPLCLPANQKIHVRLVMLPCVEATRCLFRTRSSLPQDVVEVNEVFGMQISHSALRQKTLRVDVCNSIKPGHEECLAGAQISLADVSCSEERCTKWYNLLSHAYMPEINNKDKESRAAGGFDRTHVSSSDRNRAPEDDEWHGDPLEADMFDDEDAVEGVGPGEEDEDELYPDRSQWEVEEDEKVNKPRPAAAAITEKVNKETSMDGLPSSQHCSVVRPKERRPDVRQQNPFMRGNTIIRSKTFSPGPQSQYICRINRSDSDSSTLSKKSPFVRNASERRSMRMKKPPVQVKGLDGLLRTSLDLELDLQVSRTRQARLAQELRVLRELKAQLEKARQQGQRELPTWVQEDERFRLLLKQAEKQTQQEQLQEKRVEKMMRAAAKDVHKIRGQSRKEVPEVQTFREKMAFFTRAKTSIPDLPADDV</sequence>
<reference evidence="11" key="1">
    <citation type="submission" date="2021-04" db="EMBL/GenBank/DDBJ databases">
        <authorList>
            <consortium name="Wellcome Sanger Institute Data Sharing"/>
        </authorList>
    </citation>
    <scope>NUCLEOTIDE SEQUENCE [LARGE SCALE GENOMIC DNA]</scope>
</reference>
<keyword evidence="4" id="KW-0805">Transcription regulation</keyword>
<dbReference type="GO" id="GO:0019900">
    <property type="term" value="F:kinase binding"/>
    <property type="evidence" value="ECO:0007669"/>
    <property type="project" value="TreeGrafter"/>
</dbReference>
<dbReference type="InterPro" id="IPR035892">
    <property type="entry name" value="C2_domain_sf"/>
</dbReference>
<reference evidence="11" key="3">
    <citation type="submission" date="2025-09" db="UniProtKB">
        <authorList>
            <consortium name="Ensembl"/>
        </authorList>
    </citation>
    <scope>IDENTIFICATION</scope>
</reference>
<dbReference type="OrthoDB" id="2020426at2759"/>
<protein>
    <recommendedName>
        <fullName evidence="13">Protein kibra</fullName>
    </recommendedName>
</protein>
<dbReference type="InterPro" id="IPR051105">
    <property type="entry name" value="WWC/KIBRA_Hippo_Reg"/>
</dbReference>
<keyword evidence="5 7" id="KW-0175">Coiled coil</keyword>
<dbReference type="GO" id="GO:0006355">
    <property type="term" value="P:regulation of DNA-templated transcription"/>
    <property type="evidence" value="ECO:0007669"/>
    <property type="project" value="TreeGrafter"/>
</dbReference>
<feature type="compositionally biased region" description="Acidic residues" evidence="8">
    <location>
        <begin position="868"/>
        <end position="882"/>
    </location>
</feature>
<keyword evidence="6" id="KW-0804">Transcription</keyword>
<evidence type="ECO:0008006" key="13">
    <source>
        <dbReference type="Google" id="ProtNLM"/>
    </source>
</evidence>
<dbReference type="CDD" id="cd00201">
    <property type="entry name" value="WW"/>
    <property type="match status" value="2"/>
</dbReference>
<dbReference type="SUPFAM" id="SSF49562">
    <property type="entry name" value="C2 domain (Calcium/lipid-binding domain, CaLB)"/>
    <property type="match status" value="1"/>
</dbReference>
<evidence type="ECO:0000256" key="4">
    <source>
        <dbReference type="ARBA" id="ARBA00023015"/>
    </source>
</evidence>
<dbReference type="Proteomes" id="UP000265040">
    <property type="component" value="Chromosome 14"/>
</dbReference>
<evidence type="ECO:0000313" key="11">
    <source>
        <dbReference type="Ensembl" id="ENSATEP00000020174.1"/>
    </source>
</evidence>
<evidence type="ECO:0000256" key="3">
    <source>
        <dbReference type="ARBA" id="ARBA00022737"/>
    </source>
</evidence>
<gene>
    <name evidence="11" type="primary">WWC1</name>
</gene>
<dbReference type="FunCoup" id="A0A3Q1ILP7">
    <property type="interactions" value="1006"/>
</dbReference>
<feature type="region of interest" description="Disordered" evidence="8">
    <location>
        <begin position="846"/>
        <end position="882"/>
    </location>
</feature>
<feature type="domain" description="C2" evidence="9">
    <location>
        <begin position="706"/>
        <end position="829"/>
    </location>
</feature>
<dbReference type="GO" id="GO:0005737">
    <property type="term" value="C:cytoplasm"/>
    <property type="evidence" value="ECO:0007669"/>
    <property type="project" value="UniProtKB-SubCell"/>
</dbReference>
<dbReference type="GO" id="GO:0060090">
    <property type="term" value="F:molecular adaptor activity"/>
    <property type="evidence" value="ECO:0007669"/>
    <property type="project" value="TreeGrafter"/>
</dbReference>
<dbReference type="Gene3D" id="2.20.70.10">
    <property type="match status" value="2"/>
</dbReference>
<organism evidence="11 12">
    <name type="scientific">Anabas testudineus</name>
    <name type="common">Climbing perch</name>
    <name type="synonym">Anthias testudineus</name>
    <dbReference type="NCBI Taxonomy" id="64144"/>
    <lineage>
        <taxon>Eukaryota</taxon>
        <taxon>Metazoa</taxon>
        <taxon>Chordata</taxon>
        <taxon>Craniata</taxon>
        <taxon>Vertebrata</taxon>
        <taxon>Euteleostomi</taxon>
        <taxon>Actinopterygii</taxon>
        <taxon>Neopterygii</taxon>
        <taxon>Teleostei</taxon>
        <taxon>Neoteleostei</taxon>
        <taxon>Acanthomorphata</taxon>
        <taxon>Anabantaria</taxon>
        <taxon>Anabantiformes</taxon>
        <taxon>Anabantoidei</taxon>
        <taxon>Anabantidae</taxon>
        <taxon>Anabas</taxon>
    </lineage>
</organism>
<dbReference type="OMA" id="QVTVVSM"/>
<dbReference type="Gene3D" id="2.60.40.150">
    <property type="entry name" value="C2 domain"/>
    <property type="match status" value="1"/>
</dbReference>
<feature type="coiled-coil region" evidence="7">
    <location>
        <begin position="300"/>
        <end position="327"/>
    </location>
</feature>
<dbReference type="GO" id="GO:0035330">
    <property type="term" value="P:regulation of hippo signaling"/>
    <property type="evidence" value="ECO:0007669"/>
    <property type="project" value="TreeGrafter"/>
</dbReference>
<dbReference type="InterPro" id="IPR036020">
    <property type="entry name" value="WW_dom_sf"/>
</dbReference>
<dbReference type="InterPro" id="IPR057747">
    <property type="entry name" value="WWC1_hairpin"/>
</dbReference>
<feature type="coiled-coil region" evidence="7">
    <location>
        <begin position="1046"/>
        <end position="1108"/>
    </location>
</feature>
<dbReference type="GO" id="GO:0071599">
    <property type="term" value="P:otic vesicle development"/>
    <property type="evidence" value="ECO:0007669"/>
    <property type="project" value="Ensembl"/>
</dbReference>
<evidence type="ECO:0000259" key="9">
    <source>
        <dbReference type="PROSITE" id="PS50004"/>
    </source>
</evidence>
<evidence type="ECO:0000256" key="1">
    <source>
        <dbReference type="ARBA" id="ARBA00004496"/>
    </source>
</evidence>
<dbReference type="SMART" id="SM00456">
    <property type="entry name" value="WW"/>
    <property type="match status" value="2"/>
</dbReference>
<feature type="compositionally biased region" description="Basic and acidic residues" evidence="8">
    <location>
        <begin position="846"/>
        <end position="867"/>
    </location>
</feature>
<dbReference type="RefSeq" id="XP_026226457.1">
    <property type="nucleotide sequence ID" value="XM_026370672.1"/>
</dbReference>
<name>A0A3Q1ILP7_ANATE</name>
<keyword evidence="12" id="KW-1185">Reference proteome</keyword>
<feature type="domain" description="WW" evidence="10">
    <location>
        <begin position="53"/>
        <end position="86"/>
    </location>
</feature>
<feature type="region of interest" description="Disordered" evidence="8">
    <location>
        <begin position="135"/>
        <end position="156"/>
    </location>
</feature>
<dbReference type="GeneID" id="113169339"/>
<dbReference type="Pfam" id="PF00397">
    <property type="entry name" value="WW"/>
    <property type="match status" value="2"/>
</dbReference>
<dbReference type="InterPro" id="IPR001202">
    <property type="entry name" value="WW_dom"/>
</dbReference>
<dbReference type="InParanoid" id="A0A3Q1ILP7"/>
<evidence type="ECO:0000256" key="2">
    <source>
        <dbReference type="ARBA" id="ARBA00022490"/>
    </source>
</evidence>
<evidence type="ECO:0000256" key="8">
    <source>
        <dbReference type="SAM" id="MobiDB-lite"/>
    </source>
</evidence>
<comment type="subcellular location">
    <subcellularLocation>
        <location evidence="1">Cytoplasm</location>
    </subcellularLocation>
</comment>
<dbReference type="InterPro" id="IPR000008">
    <property type="entry name" value="C2_dom"/>
</dbReference>
<dbReference type="AlphaFoldDB" id="A0A3Q1ILP7"/>
<feature type="region of interest" description="Disordered" evidence="8">
    <location>
        <begin position="554"/>
        <end position="575"/>
    </location>
</feature>
<keyword evidence="2" id="KW-0963">Cytoplasm</keyword>
<feature type="region of interest" description="Disordered" evidence="8">
    <location>
        <begin position="990"/>
        <end position="1018"/>
    </location>
</feature>
<dbReference type="PANTHER" id="PTHR14791">
    <property type="entry name" value="BOMB/KIRA PROTEINS"/>
    <property type="match status" value="1"/>
</dbReference>
<feature type="region of interest" description="Disordered" evidence="8">
    <location>
        <begin position="430"/>
        <end position="458"/>
    </location>
</feature>
<dbReference type="PROSITE" id="PS50020">
    <property type="entry name" value="WW_DOMAIN_2"/>
    <property type="match status" value="2"/>
</dbReference>
<dbReference type="FunFam" id="2.20.70.10:FF:000001">
    <property type="entry name" value="Membrane-associated guanylate kinase, WW and PDZ domain-containing protein 1"/>
    <property type="match status" value="1"/>
</dbReference>
<dbReference type="InterPro" id="IPR037771">
    <property type="entry name" value="C2_WWC"/>
</dbReference>
<evidence type="ECO:0000256" key="6">
    <source>
        <dbReference type="ARBA" id="ARBA00023163"/>
    </source>
</evidence>
<dbReference type="Ensembl" id="ENSATET00000020520.3">
    <property type="protein sequence ID" value="ENSATEP00000020174.1"/>
    <property type="gene ID" value="ENSATEG00000014070.3"/>
</dbReference>
<dbReference type="FunFam" id="2.20.70.10:FF:000041">
    <property type="entry name" value="WW and C2 domain containing 1"/>
    <property type="match status" value="1"/>
</dbReference>
<feature type="compositionally biased region" description="Low complexity" evidence="8">
    <location>
        <begin position="557"/>
        <end position="574"/>
    </location>
</feature>
<keyword evidence="3" id="KW-0677">Repeat</keyword>
<dbReference type="STRING" id="64144.ENSATEP00000020174"/>
<feature type="region of interest" description="Disordered" evidence="8">
    <location>
        <begin position="932"/>
        <end position="959"/>
    </location>
</feature>
<feature type="coiled-coil region" evidence="7">
    <location>
        <begin position="107"/>
        <end position="134"/>
    </location>
</feature>
<reference evidence="11" key="2">
    <citation type="submission" date="2025-08" db="UniProtKB">
        <authorList>
            <consortium name="Ensembl"/>
        </authorList>
    </citation>
    <scope>IDENTIFICATION</scope>
</reference>
<dbReference type="GO" id="GO:0046621">
    <property type="term" value="P:negative regulation of organ growth"/>
    <property type="evidence" value="ECO:0007669"/>
    <property type="project" value="TreeGrafter"/>
</dbReference>
<feature type="compositionally biased region" description="Low complexity" evidence="8">
    <location>
        <begin position="140"/>
        <end position="153"/>
    </location>
</feature>
<dbReference type="GeneTree" id="ENSGT00410000025556"/>
<feature type="domain" description="WW" evidence="10">
    <location>
        <begin position="6"/>
        <end position="39"/>
    </location>
</feature>
<evidence type="ECO:0000259" key="10">
    <source>
        <dbReference type="PROSITE" id="PS50020"/>
    </source>
</evidence>
<evidence type="ECO:0000256" key="7">
    <source>
        <dbReference type="SAM" id="Coils"/>
    </source>
</evidence>
<dbReference type="PROSITE" id="PS50004">
    <property type="entry name" value="C2"/>
    <property type="match status" value="1"/>
</dbReference>
<evidence type="ECO:0000313" key="12">
    <source>
        <dbReference type="Proteomes" id="UP000265040"/>
    </source>
</evidence>
<evidence type="ECO:0000256" key="5">
    <source>
        <dbReference type="ARBA" id="ARBA00023054"/>
    </source>
</evidence>
<accession>A0A3Q1ILP7</accession>
<dbReference type="GO" id="GO:0032475">
    <property type="term" value="P:otolith formation"/>
    <property type="evidence" value="ECO:0007669"/>
    <property type="project" value="Ensembl"/>
</dbReference>
<feature type="coiled-coil region" evidence="7">
    <location>
        <begin position="367"/>
        <end position="394"/>
    </location>
</feature>
<dbReference type="PROSITE" id="PS01159">
    <property type="entry name" value="WW_DOMAIN_1"/>
    <property type="match status" value="1"/>
</dbReference>
<feature type="region of interest" description="Disordered" evidence="8">
    <location>
        <begin position="648"/>
        <end position="693"/>
    </location>
</feature>